<dbReference type="KEGG" id="fek:C1H87_21355"/>
<dbReference type="AlphaFoldDB" id="A0A2K9PVN3"/>
<gene>
    <name evidence="1" type="ORF">C1H87_21355</name>
</gene>
<dbReference type="OrthoDB" id="1491885at2"/>
<evidence type="ECO:0000313" key="2">
    <source>
        <dbReference type="Proteomes" id="UP000235826"/>
    </source>
</evidence>
<protein>
    <submittedName>
        <fullName evidence="1">DUF4294 domain-containing protein</fullName>
    </submittedName>
</protein>
<dbReference type="Pfam" id="PF14127">
    <property type="entry name" value="DUF4294"/>
    <property type="match status" value="1"/>
</dbReference>
<reference evidence="1 2" key="1">
    <citation type="submission" date="2018-01" db="EMBL/GenBank/DDBJ databases">
        <title>Complete genome sequence of Flavivirga eckloniae ECD14 isolated from seaweed Ecklonia cava.</title>
        <authorList>
            <person name="Lee J.H."/>
            <person name="Baik K.S."/>
            <person name="Seong C.N."/>
        </authorList>
    </citation>
    <scope>NUCLEOTIDE SEQUENCE [LARGE SCALE GENOMIC DNA]</scope>
    <source>
        <strain evidence="1 2">ECD14</strain>
    </source>
</reference>
<dbReference type="Proteomes" id="UP000235826">
    <property type="component" value="Chromosome"/>
</dbReference>
<sequence length="224" mass="26688">MNCLKYIFLMFPVLLFAQENDTEQDSTSIKYLIIKGDSVPRTSIDLREVKLLHKLRFGNKKERIRYIVLRRKTLKVYPYAKMAAERLDSMNRHLVTLKRTREKKRYTKHIQKYIEGEFSDELKKLTRTEGQILIKLIHRQTGTTAFDLVKELRSGWRAFWYNTTASMFDISLKRTFDPVNVEEDYLIEDILLRSFQSGRLERQESAVDFDFFDLTNKWLGTKSP</sequence>
<organism evidence="1 2">
    <name type="scientific">Flavivirga eckloniae</name>
    <dbReference type="NCBI Taxonomy" id="1803846"/>
    <lineage>
        <taxon>Bacteria</taxon>
        <taxon>Pseudomonadati</taxon>
        <taxon>Bacteroidota</taxon>
        <taxon>Flavobacteriia</taxon>
        <taxon>Flavobacteriales</taxon>
        <taxon>Flavobacteriaceae</taxon>
        <taxon>Flavivirga</taxon>
    </lineage>
</organism>
<dbReference type="InterPro" id="IPR025636">
    <property type="entry name" value="DUF4294"/>
</dbReference>
<keyword evidence="2" id="KW-1185">Reference proteome</keyword>
<dbReference type="EMBL" id="CP025791">
    <property type="protein sequence ID" value="AUP81121.1"/>
    <property type="molecule type" value="Genomic_DNA"/>
</dbReference>
<evidence type="ECO:0000313" key="1">
    <source>
        <dbReference type="EMBL" id="AUP81121.1"/>
    </source>
</evidence>
<accession>A0A2K9PVN3</accession>
<proteinExistence type="predicted"/>
<name>A0A2K9PVN3_9FLAO</name>